<feature type="compositionally biased region" description="Basic residues" evidence="1">
    <location>
        <begin position="1"/>
        <end position="19"/>
    </location>
</feature>
<dbReference type="PANTHER" id="PTHR21561">
    <property type="entry name" value="INO80 COMPLEX SUBUNIT B"/>
    <property type="match status" value="1"/>
</dbReference>
<dbReference type="SMART" id="SM01406">
    <property type="entry name" value="PAPA-1"/>
    <property type="match status" value="1"/>
</dbReference>
<dbReference type="EMBL" id="MBFT01000061">
    <property type="protein sequence ID" value="PVU98944.1"/>
    <property type="molecule type" value="Genomic_DNA"/>
</dbReference>
<dbReference type="STRING" id="61424.A0A2T9Z328"/>
<dbReference type="GO" id="GO:0031011">
    <property type="term" value="C:Ino80 complex"/>
    <property type="evidence" value="ECO:0007669"/>
    <property type="project" value="InterPro"/>
</dbReference>
<feature type="compositionally biased region" description="Basic and acidic residues" evidence="1">
    <location>
        <begin position="33"/>
        <end position="45"/>
    </location>
</feature>
<dbReference type="InterPro" id="IPR006880">
    <property type="entry name" value="INO80B_C"/>
</dbReference>
<proteinExistence type="predicted"/>
<name>A0A2T9Z328_9FUNG</name>
<sequence length="469" mass="52799">MNTKNKAKSHHRILRIKLKTKSDIAKLSSESDENAKPSIKFEGKGGRRTSSVIMGDSDMSELSDTDLSEFESSPSVETRGRKNVRLSNGGNNKSKKSNNEMDLGENNEISDEYINDTGKRKVGGNGRSKGITKKNIKSGTKPKSKGKKNIGNLEDSESTKPFKKTQPNVLPKTTKGKTRNSQIVKSEYPEPTNQKNIIEPLQDVDFSNPLVKTLSNTNSNEEGSEIFDFENLDYDSNEMFSGEDGELDTVLSQKMTRRQRARLTNNYEEELMELPTDSKKQEFTKEELALRRSEYSRRRKFQSMQRAEQLKNETISRLLNKQSSKGRNKLIDDDSKSQVDSLNEMSTAIRWRSFSTANNKTNEISRIATLGNPTNRNSDKSTNQTNNTNDEKNSIGFSLSFPSSVSIDDMFPGSANKPTTNIKKQNEIVCSFKGCKSAKKYKFFKKTGNNQELLYACGLSHYKGLIEGQ</sequence>
<feature type="region of interest" description="Disordered" evidence="1">
    <location>
        <begin position="368"/>
        <end position="395"/>
    </location>
</feature>
<feature type="domain" description="INO80 complex subunit B-like conserved region" evidence="2">
    <location>
        <begin position="287"/>
        <end position="372"/>
    </location>
</feature>
<dbReference type="PANTHER" id="PTHR21561:SF12">
    <property type="entry name" value="INO80 COMPLEX SUBUNIT B"/>
    <property type="match status" value="1"/>
</dbReference>
<protein>
    <recommendedName>
        <fullName evidence="2">INO80 complex subunit B-like conserved region domain-containing protein</fullName>
    </recommendedName>
</protein>
<keyword evidence="4" id="KW-1185">Reference proteome</keyword>
<accession>A0A2T9Z328</accession>
<dbReference type="InterPro" id="IPR029523">
    <property type="entry name" value="INO80B/Ies2"/>
</dbReference>
<comment type="caution">
    <text evidence="3">The sequence shown here is derived from an EMBL/GenBank/DDBJ whole genome shotgun (WGS) entry which is preliminary data.</text>
</comment>
<reference evidence="3 4" key="1">
    <citation type="journal article" date="2018" name="MBio">
        <title>Comparative Genomics Reveals the Core Gene Toolbox for the Fungus-Insect Symbiosis.</title>
        <authorList>
            <person name="Wang Y."/>
            <person name="Stata M."/>
            <person name="Wang W."/>
            <person name="Stajich J.E."/>
            <person name="White M.M."/>
            <person name="Moncalvo J.M."/>
        </authorList>
    </citation>
    <scope>NUCLEOTIDE SEQUENCE [LARGE SCALE GENOMIC DNA]</scope>
    <source>
        <strain evidence="3 4">AUS-77-4</strain>
    </source>
</reference>
<dbReference type="GO" id="GO:0006338">
    <property type="term" value="P:chromatin remodeling"/>
    <property type="evidence" value="ECO:0007669"/>
    <property type="project" value="InterPro"/>
</dbReference>
<organism evidence="3 4">
    <name type="scientific">Furculomyces boomerangus</name>
    <dbReference type="NCBI Taxonomy" id="61424"/>
    <lineage>
        <taxon>Eukaryota</taxon>
        <taxon>Fungi</taxon>
        <taxon>Fungi incertae sedis</taxon>
        <taxon>Zoopagomycota</taxon>
        <taxon>Kickxellomycotina</taxon>
        <taxon>Harpellomycetes</taxon>
        <taxon>Harpellales</taxon>
        <taxon>Harpellaceae</taxon>
        <taxon>Furculomyces</taxon>
    </lineage>
</organism>
<feature type="compositionally biased region" description="Polar residues" evidence="1">
    <location>
        <begin position="371"/>
        <end position="388"/>
    </location>
</feature>
<feature type="region of interest" description="Disordered" evidence="1">
    <location>
        <begin position="1"/>
        <end position="190"/>
    </location>
</feature>
<dbReference type="Pfam" id="PF04795">
    <property type="entry name" value="PAPA-1"/>
    <property type="match status" value="1"/>
</dbReference>
<evidence type="ECO:0000259" key="2">
    <source>
        <dbReference type="SMART" id="SM01406"/>
    </source>
</evidence>
<gene>
    <name evidence="3" type="ORF">BB559_001146</name>
</gene>
<feature type="compositionally biased region" description="Acidic residues" evidence="1">
    <location>
        <begin position="102"/>
        <end position="114"/>
    </location>
</feature>
<feature type="compositionally biased region" description="Acidic residues" evidence="1">
    <location>
        <begin position="58"/>
        <end position="69"/>
    </location>
</feature>
<dbReference type="AlphaFoldDB" id="A0A2T9Z328"/>
<evidence type="ECO:0000313" key="4">
    <source>
        <dbReference type="Proteomes" id="UP000245699"/>
    </source>
</evidence>
<evidence type="ECO:0000313" key="3">
    <source>
        <dbReference type="EMBL" id="PVU98944.1"/>
    </source>
</evidence>
<evidence type="ECO:0000256" key="1">
    <source>
        <dbReference type="SAM" id="MobiDB-lite"/>
    </source>
</evidence>
<feature type="compositionally biased region" description="Basic residues" evidence="1">
    <location>
        <begin position="130"/>
        <end position="148"/>
    </location>
</feature>
<dbReference type="OrthoDB" id="2021186at2759"/>
<dbReference type="Proteomes" id="UP000245699">
    <property type="component" value="Unassembled WGS sequence"/>
</dbReference>